<dbReference type="Proteomes" id="UP000683246">
    <property type="component" value="Chromosome"/>
</dbReference>
<dbReference type="InterPro" id="IPR054593">
    <property type="entry name" value="Beta-mannosidase-like_N2"/>
</dbReference>
<dbReference type="RefSeq" id="WP_212694453.1">
    <property type="nucleotide sequence ID" value="NZ_CP058649.1"/>
</dbReference>
<dbReference type="EMBL" id="CP058649">
    <property type="protein sequence ID" value="QUI23767.1"/>
    <property type="molecule type" value="Genomic_DNA"/>
</dbReference>
<evidence type="ECO:0000256" key="2">
    <source>
        <dbReference type="ARBA" id="ARBA00022801"/>
    </source>
</evidence>
<protein>
    <submittedName>
        <fullName evidence="7">Glycoside hydrolase family 2</fullName>
    </submittedName>
</protein>
<dbReference type="Pfam" id="PF02836">
    <property type="entry name" value="Glyco_hydro_2_C"/>
    <property type="match status" value="1"/>
</dbReference>
<evidence type="ECO:0000256" key="1">
    <source>
        <dbReference type="ARBA" id="ARBA00007401"/>
    </source>
</evidence>
<feature type="domain" description="Beta-mannosidase-like galactose-binding" evidence="6">
    <location>
        <begin position="133"/>
        <end position="216"/>
    </location>
</feature>
<dbReference type="KEGG" id="vpy:HZI73_16350"/>
<dbReference type="Gene3D" id="2.60.40.10">
    <property type="entry name" value="Immunoglobulins"/>
    <property type="match status" value="1"/>
</dbReference>
<dbReference type="Gene3D" id="3.20.20.80">
    <property type="entry name" value="Glycosidases"/>
    <property type="match status" value="1"/>
</dbReference>
<dbReference type="AlphaFoldDB" id="A0A8J8MLT6"/>
<dbReference type="GO" id="GO:0004553">
    <property type="term" value="F:hydrolase activity, hydrolyzing O-glycosyl compounds"/>
    <property type="evidence" value="ECO:0007669"/>
    <property type="project" value="InterPro"/>
</dbReference>
<sequence>MTNKKNDVFADIASLKVDLSERNLVEPQPIEKKDRQLPFTESGSLFVPNPKMHTEEQLQEELTRQRAYYKPFMQDLAPKLDAYRSRMDVDTWDWRIEEEEDQESFQRVVLGEGAWEKVTTPHYGGPLGKAVTYYRRKVNITDEMMTLGSLFICFKGVDYIAHVFMNDNYVGSHEGFFAPFECDITQCTHVGENTIIVKVENDFTMLQSVSEKSGGKSIGGDKIYAATGLGYDDPEFGWHHCPPGMGIYQDVYIEARSRVFIHDIFVRPLPVEQKAEAWIEVFNCDVESRAIGIQVSVYGQNFEQVVLEDYRYKPMSEREIGIGDSLNETLLRAAGLLGKPIELQTEKGINYFKIPIDINDMRWWESKTPWLYQIQVKLIDEDEKIIDAQKRQFGMRSFAIDTEQIPKGTFYLNNKQIRLRGANTMGHEQQCVYKKDWDQLRDDLLLAKISNMNFLRLTQRPVQPEIYDYCDKLGLMLQTDLPLFGKVRRNQFCEVVRQVEEMERLVRSHPSNIVISYINEPFPNADNKPQRNLSRKELMDLFTVADLVVKMNNPDRVIKHVDGDYDPPSETIPDNHCYNIWYNGNGVDVGKLSKGYWLHVKPDWNYGCGEFGAEGLDPASVMKNHYPKEWLPEYLEDDKAWTPNHIIGAQTGKFHYCFFETPKTFEDWIEASRAYQGRAVQFITEAFRRDARMVTFAIHLFIDAFPSGWMKTIMDFERRPKPAYFAYRDALTPLMVSLRTDRFTYFNGDEIKVEAWVCNDTNEILEHAVLNYYVEMDDQVIVQGEVEATIPDCSSEFQGYIQFKAPEIDGRKPLKVRLALVSHSGDVLHDTAMDLEVFQQVAIKSTKKIYIASDQKGKAADLAYDMGMAITQRMEEADILLMDDFAYYSKHEASIMACVKNGARAIFLELPEGNYAVDGSSFNVKFSSLLPLHFVSRDTGHAIVKDFRANDFIHWYDEYADYVTPIIKDTFTGDDFKPVLTSGNTDDEGQWGKVLAVGEKSVGKGYVYICQVSLIGRIGTNPISKMFAAALFDAMD</sequence>
<keyword evidence="3" id="KW-0326">Glycosidase</keyword>
<accession>A0A8J8MLT6</accession>
<evidence type="ECO:0000259" key="5">
    <source>
        <dbReference type="Pfam" id="PF02836"/>
    </source>
</evidence>
<organism evidence="7 8">
    <name type="scientific">Vallitalea pronyensis</name>
    <dbReference type="NCBI Taxonomy" id="1348613"/>
    <lineage>
        <taxon>Bacteria</taxon>
        <taxon>Bacillati</taxon>
        <taxon>Bacillota</taxon>
        <taxon>Clostridia</taxon>
        <taxon>Lachnospirales</taxon>
        <taxon>Vallitaleaceae</taxon>
        <taxon>Vallitalea</taxon>
    </lineage>
</organism>
<dbReference type="InterPro" id="IPR008979">
    <property type="entry name" value="Galactose-bd-like_sf"/>
</dbReference>
<dbReference type="PANTHER" id="PTHR42732:SF1">
    <property type="entry name" value="BETA-MANNOSIDASE"/>
    <property type="match status" value="1"/>
</dbReference>
<dbReference type="Pfam" id="PF00703">
    <property type="entry name" value="Glyco_hydro_2"/>
    <property type="match status" value="1"/>
</dbReference>
<evidence type="ECO:0000259" key="6">
    <source>
        <dbReference type="Pfam" id="PF22666"/>
    </source>
</evidence>
<dbReference type="InterPro" id="IPR006102">
    <property type="entry name" value="Ig-like_GH2"/>
</dbReference>
<keyword evidence="2 7" id="KW-0378">Hydrolase</keyword>
<feature type="domain" description="Glycoside hydrolase family 2 immunoglobulin-like beta-sandwich" evidence="4">
    <location>
        <begin position="259"/>
        <end position="396"/>
    </location>
</feature>
<evidence type="ECO:0000259" key="4">
    <source>
        <dbReference type="Pfam" id="PF00703"/>
    </source>
</evidence>
<dbReference type="InterPro" id="IPR006103">
    <property type="entry name" value="Glyco_hydro_2_cat"/>
</dbReference>
<dbReference type="InterPro" id="IPR036156">
    <property type="entry name" value="Beta-gal/glucu_dom_sf"/>
</dbReference>
<evidence type="ECO:0000313" key="8">
    <source>
        <dbReference type="Proteomes" id="UP000683246"/>
    </source>
</evidence>
<keyword evidence="8" id="KW-1185">Reference proteome</keyword>
<dbReference type="SUPFAM" id="SSF49303">
    <property type="entry name" value="beta-Galactosidase/glucuronidase domain"/>
    <property type="match status" value="1"/>
</dbReference>
<dbReference type="PANTHER" id="PTHR42732">
    <property type="entry name" value="BETA-GALACTOSIDASE"/>
    <property type="match status" value="1"/>
</dbReference>
<evidence type="ECO:0000313" key="7">
    <source>
        <dbReference type="EMBL" id="QUI23767.1"/>
    </source>
</evidence>
<dbReference type="InterPro" id="IPR051913">
    <property type="entry name" value="GH2_Domain-Containing"/>
</dbReference>
<feature type="domain" description="Glycoside hydrolase family 2 catalytic" evidence="5">
    <location>
        <begin position="405"/>
        <end position="533"/>
    </location>
</feature>
<dbReference type="SUPFAM" id="SSF49785">
    <property type="entry name" value="Galactose-binding domain-like"/>
    <property type="match status" value="1"/>
</dbReference>
<dbReference type="InterPro" id="IPR013783">
    <property type="entry name" value="Ig-like_fold"/>
</dbReference>
<dbReference type="GO" id="GO:0005975">
    <property type="term" value="P:carbohydrate metabolic process"/>
    <property type="evidence" value="ECO:0007669"/>
    <property type="project" value="InterPro"/>
</dbReference>
<name>A0A8J8MLT6_9FIRM</name>
<dbReference type="Pfam" id="PF22666">
    <property type="entry name" value="Glyco_hydro_2_N2"/>
    <property type="match status" value="1"/>
</dbReference>
<comment type="similarity">
    <text evidence="1">Belongs to the glycosyl hydrolase 2 family.</text>
</comment>
<gene>
    <name evidence="7" type="ORF">HZI73_16350</name>
</gene>
<dbReference type="InterPro" id="IPR017853">
    <property type="entry name" value="GH"/>
</dbReference>
<proteinExistence type="inferred from homology"/>
<dbReference type="Gene3D" id="2.60.120.260">
    <property type="entry name" value="Galactose-binding domain-like"/>
    <property type="match status" value="1"/>
</dbReference>
<dbReference type="SUPFAM" id="SSF51445">
    <property type="entry name" value="(Trans)glycosidases"/>
    <property type="match status" value="1"/>
</dbReference>
<evidence type="ECO:0000256" key="3">
    <source>
        <dbReference type="ARBA" id="ARBA00023295"/>
    </source>
</evidence>
<reference evidence="7" key="1">
    <citation type="submission" date="2020-07" db="EMBL/GenBank/DDBJ databases">
        <title>Vallitalea pronyensis genome.</title>
        <authorList>
            <person name="Postec A."/>
        </authorList>
    </citation>
    <scope>NUCLEOTIDE SEQUENCE</scope>
    <source>
        <strain evidence="7">FatNI3</strain>
    </source>
</reference>